<evidence type="ECO:0000256" key="1">
    <source>
        <dbReference type="SAM" id="Coils"/>
    </source>
</evidence>
<dbReference type="NCBIfam" id="NF033542">
    <property type="entry name" value="transpos_IS110"/>
    <property type="match status" value="1"/>
</dbReference>
<keyword evidence="5" id="KW-1185">Reference proteome</keyword>
<dbReference type="InterPro" id="IPR047650">
    <property type="entry name" value="Transpos_IS110"/>
</dbReference>
<keyword evidence="1" id="KW-0175">Coiled coil</keyword>
<feature type="coiled-coil region" evidence="1">
    <location>
        <begin position="192"/>
        <end position="219"/>
    </location>
</feature>
<evidence type="ECO:0000259" key="2">
    <source>
        <dbReference type="Pfam" id="PF01548"/>
    </source>
</evidence>
<organism evidence="4 5">
    <name type="scientific">Streptomyces albospinus</name>
    <dbReference type="NCBI Taxonomy" id="285515"/>
    <lineage>
        <taxon>Bacteria</taxon>
        <taxon>Bacillati</taxon>
        <taxon>Actinomycetota</taxon>
        <taxon>Actinomycetes</taxon>
        <taxon>Kitasatosporales</taxon>
        <taxon>Streptomycetaceae</taxon>
        <taxon>Streptomyces</taxon>
    </lineage>
</organism>
<dbReference type="PANTHER" id="PTHR33055">
    <property type="entry name" value="TRANSPOSASE FOR INSERTION SEQUENCE ELEMENT IS1111A"/>
    <property type="match status" value="1"/>
</dbReference>
<name>A0ABQ2VEH8_9ACTN</name>
<dbReference type="InterPro" id="IPR003346">
    <property type="entry name" value="Transposase_20"/>
</dbReference>
<accession>A0ABQ2VEH8</accession>
<feature type="domain" description="Transposase IS116/IS110/IS902 C-terminal" evidence="3">
    <location>
        <begin position="224"/>
        <end position="306"/>
    </location>
</feature>
<evidence type="ECO:0000313" key="5">
    <source>
        <dbReference type="Proteomes" id="UP000654471"/>
    </source>
</evidence>
<evidence type="ECO:0000259" key="3">
    <source>
        <dbReference type="Pfam" id="PF02371"/>
    </source>
</evidence>
<dbReference type="Proteomes" id="UP000654471">
    <property type="component" value="Unassembled WGS sequence"/>
</dbReference>
<dbReference type="Pfam" id="PF01548">
    <property type="entry name" value="DEDD_Tnp_IS110"/>
    <property type="match status" value="1"/>
</dbReference>
<dbReference type="PANTHER" id="PTHR33055:SF16">
    <property type="entry name" value="TRANSPOSASE FOR INSERTION SEQUENCE ELEMENT IS1547"/>
    <property type="match status" value="1"/>
</dbReference>
<comment type="caution">
    <text evidence="4">The sequence shown here is derived from an EMBL/GenBank/DDBJ whole genome shotgun (WGS) entry which is preliminary data.</text>
</comment>
<dbReference type="InterPro" id="IPR002525">
    <property type="entry name" value="Transp_IS110-like_N"/>
</dbReference>
<dbReference type="Pfam" id="PF02371">
    <property type="entry name" value="Transposase_20"/>
    <property type="match status" value="1"/>
</dbReference>
<proteinExistence type="predicted"/>
<gene>
    <name evidence="4" type="ORF">GCM10010211_52940</name>
</gene>
<feature type="domain" description="Transposase IS110-like N-terminal" evidence="2">
    <location>
        <begin position="1"/>
        <end position="146"/>
    </location>
</feature>
<evidence type="ECO:0000313" key="4">
    <source>
        <dbReference type="EMBL" id="GGU80197.1"/>
    </source>
</evidence>
<reference evidence="5" key="1">
    <citation type="journal article" date="2019" name="Int. J. Syst. Evol. Microbiol.">
        <title>The Global Catalogue of Microorganisms (GCM) 10K type strain sequencing project: providing services to taxonomists for standard genome sequencing and annotation.</title>
        <authorList>
            <consortium name="The Broad Institute Genomics Platform"/>
            <consortium name="The Broad Institute Genome Sequencing Center for Infectious Disease"/>
            <person name="Wu L."/>
            <person name="Ma J."/>
        </authorList>
    </citation>
    <scope>NUCLEOTIDE SEQUENCE [LARGE SCALE GENOMIC DNA]</scope>
    <source>
        <strain evidence="5">JCM 3399</strain>
    </source>
</reference>
<sequence>MDTHRDAHVAAVLSLVGAVLATGEFPATAAGYRDLLKWAGGLGVVRRAGVEGTGSFGAALSRYLLAQGVDVFDVNRMDRTDRRRRGKTDPLDAQNAARAVLSGRARARAKSGDGPAQIARLYKLAKGSAVKARTQAINQLKAVLLTADPDLREELAGLHHAELFRTCAGFADVSQSEGDGEEAVLHATRVTLSVLARRIGQLTEQIRDLEDHLARLVERHAPQLLAVVGTGPDTAVTLLITVGDNPERLGSEASFAALCGVSPVERSSGRRQYRRLNRGGDRQANAALHRIVQTRLRLDPRTQDYCERRIKQS</sequence>
<protein>
    <submittedName>
        <fullName evidence="4">IS110 family transposase</fullName>
    </submittedName>
</protein>
<dbReference type="EMBL" id="BMRP01000020">
    <property type="protein sequence ID" value="GGU80197.1"/>
    <property type="molecule type" value="Genomic_DNA"/>
</dbReference>